<gene>
    <name evidence="2" type="ORF">ACHHYP_12022</name>
</gene>
<dbReference type="AlphaFoldDB" id="A0A1V9YHT1"/>
<protein>
    <submittedName>
        <fullName evidence="2">Uncharacterized protein</fullName>
    </submittedName>
</protein>
<comment type="caution">
    <text evidence="2">The sequence shown here is derived from an EMBL/GenBank/DDBJ whole genome shotgun (WGS) entry which is preliminary data.</text>
</comment>
<evidence type="ECO:0000313" key="2">
    <source>
        <dbReference type="EMBL" id="OQR85271.1"/>
    </source>
</evidence>
<evidence type="ECO:0000256" key="1">
    <source>
        <dbReference type="SAM" id="Phobius"/>
    </source>
</evidence>
<dbReference type="Proteomes" id="UP000243579">
    <property type="component" value="Unassembled WGS sequence"/>
</dbReference>
<feature type="transmembrane region" description="Helical" evidence="1">
    <location>
        <begin position="71"/>
        <end position="91"/>
    </location>
</feature>
<organism evidence="2 3">
    <name type="scientific">Achlya hypogyna</name>
    <name type="common">Oomycete</name>
    <name type="synonym">Protoachlya hypogyna</name>
    <dbReference type="NCBI Taxonomy" id="1202772"/>
    <lineage>
        <taxon>Eukaryota</taxon>
        <taxon>Sar</taxon>
        <taxon>Stramenopiles</taxon>
        <taxon>Oomycota</taxon>
        <taxon>Saprolegniomycetes</taxon>
        <taxon>Saprolegniales</taxon>
        <taxon>Achlyaceae</taxon>
        <taxon>Achlya</taxon>
    </lineage>
</organism>
<keyword evidence="1" id="KW-0812">Transmembrane</keyword>
<sequence>MAPTKVSATLYMLLLVAAAVVLVYLIIFFQQGWQSIFVSDVLLVLLFAPVLLVLCLLSFCSLLFAKHPMLTSMPLFASCGIWAMFVLYSITSSLDASATMRRAPAVEAAFEHQLPLNGSFAYVDPQRQSRFDRVYCDAQGHKLCGSFSLNSTVAVLASTPYFANFSSVAAVLDALPAGRTLNDVCDAVRARPSSVPDTLHRLPALCARCEVLTAAVDNQPTVGAWLNSHCPLLPGDSRAAYCAVLKVPGIWSSRLYEHMPHPFQGTCYGVKVAELRREYVEGVGYIAIGALLVTLEIVWLNRGVVLDYVKPPLHRESQSRPSWSEIV</sequence>
<dbReference type="OrthoDB" id="70715at2759"/>
<name>A0A1V9YHT1_ACHHY</name>
<reference evidence="2 3" key="1">
    <citation type="journal article" date="2014" name="Genome Biol. Evol.">
        <title>The secreted proteins of Achlya hypogyna and Thraustotheca clavata identify the ancestral oomycete secretome and reveal gene acquisitions by horizontal gene transfer.</title>
        <authorList>
            <person name="Misner I."/>
            <person name="Blouin N."/>
            <person name="Leonard G."/>
            <person name="Richards T.A."/>
            <person name="Lane C.E."/>
        </authorList>
    </citation>
    <scope>NUCLEOTIDE SEQUENCE [LARGE SCALE GENOMIC DNA]</scope>
    <source>
        <strain evidence="2 3">ATCC 48635</strain>
    </source>
</reference>
<keyword evidence="1" id="KW-1133">Transmembrane helix</keyword>
<keyword evidence="3" id="KW-1185">Reference proteome</keyword>
<dbReference type="EMBL" id="JNBR01001734">
    <property type="protein sequence ID" value="OQR85271.1"/>
    <property type="molecule type" value="Genomic_DNA"/>
</dbReference>
<keyword evidence="1" id="KW-0472">Membrane</keyword>
<accession>A0A1V9YHT1</accession>
<feature type="transmembrane region" description="Helical" evidence="1">
    <location>
        <begin position="41"/>
        <end position="65"/>
    </location>
</feature>
<feature type="transmembrane region" description="Helical" evidence="1">
    <location>
        <begin position="6"/>
        <end position="29"/>
    </location>
</feature>
<feature type="transmembrane region" description="Helical" evidence="1">
    <location>
        <begin position="282"/>
        <end position="300"/>
    </location>
</feature>
<proteinExistence type="predicted"/>
<evidence type="ECO:0000313" key="3">
    <source>
        <dbReference type="Proteomes" id="UP000243579"/>
    </source>
</evidence>